<evidence type="ECO:0000256" key="5">
    <source>
        <dbReference type="ARBA" id="ARBA00023180"/>
    </source>
</evidence>
<name>A0AAU9P5W9_9ASTR</name>
<keyword evidence="9" id="KW-1185">Reference proteome</keyword>
<feature type="domain" description="DUF642" evidence="7">
    <location>
        <begin position="230"/>
        <end position="364"/>
    </location>
</feature>
<dbReference type="InterPro" id="IPR006946">
    <property type="entry name" value="DGR2-like_dom"/>
</dbReference>
<keyword evidence="4 6" id="KW-0732">Signal</keyword>
<sequence length="443" mass="49078">MALVNLIFKLLFLVSLVYSKVTLENSGFESPPTNLTTNSTSQFILLDTKTNRIPGWSFNGTVWYVTAGENVSLPGNGHGVQLGPNGMINQTFKPDGNYDYVLTFTLAPSSPDCANSTSVNVSGPSASEVFFFRESLGTEMWQTYAYSLWSQENKKGLMSLQIQSNSNSNNITCWPIVDTILVTGIHGPRWYSDNGFVNSGFEVGPVFIENSSQGVLLEADSSYPDSSIQSPLQYWTILGIVKYIDSNHYAVPRGGRAVELISGNPSGIVSSVGFLKHGQVTIDFIMGDANDSCVGDFLVFLQVGDTMIWNFTMRSIGVGSREAHSVTFKAEFSNTESVLISFTSFNETRTSNNVLCGPVIDSTVLRFSDGLHSKAHKHIGLVTFSFVLAMTFLNFRVKFACRTYSFIFDHYIKNFAVNCCYNFYNLTCETKLCVNYIFYIQFA</sequence>
<evidence type="ECO:0000313" key="9">
    <source>
        <dbReference type="Proteomes" id="UP001157418"/>
    </source>
</evidence>
<dbReference type="Proteomes" id="UP001157418">
    <property type="component" value="Unassembled WGS sequence"/>
</dbReference>
<dbReference type="Pfam" id="PF04862">
    <property type="entry name" value="DUF642"/>
    <property type="match status" value="2"/>
</dbReference>
<proteinExistence type="predicted"/>
<dbReference type="PANTHER" id="PTHR31265">
    <property type="entry name" value="OS02G0527500 PROTEIN-RELATED"/>
    <property type="match status" value="1"/>
</dbReference>
<evidence type="ECO:0000256" key="3">
    <source>
        <dbReference type="ARBA" id="ARBA00022525"/>
    </source>
</evidence>
<dbReference type="GO" id="GO:0005576">
    <property type="term" value="C:extracellular region"/>
    <property type="evidence" value="ECO:0007669"/>
    <property type="project" value="UniProtKB-SubCell"/>
</dbReference>
<comment type="caution">
    <text evidence="8">The sequence shown here is derived from an EMBL/GenBank/DDBJ whole genome shotgun (WGS) entry which is preliminary data.</text>
</comment>
<dbReference type="EMBL" id="CAKMRJ010005523">
    <property type="protein sequence ID" value="CAH1445475.1"/>
    <property type="molecule type" value="Genomic_DNA"/>
</dbReference>
<dbReference type="InterPro" id="IPR052437">
    <property type="entry name" value="Pectin_Meth_Modulator"/>
</dbReference>
<evidence type="ECO:0000256" key="6">
    <source>
        <dbReference type="SAM" id="SignalP"/>
    </source>
</evidence>
<comment type="subcellular location">
    <subcellularLocation>
        <location evidence="1">Cell envelope</location>
    </subcellularLocation>
    <subcellularLocation>
        <location evidence="2">Secreted</location>
    </subcellularLocation>
</comment>
<evidence type="ECO:0000256" key="1">
    <source>
        <dbReference type="ARBA" id="ARBA00004196"/>
    </source>
</evidence>
<evidence type="ECO:0000259" key="7">
    <source>
        <dbReference type="Pfam" id="PF04862"/>
    </source>
</evidence>
<organism evidence="8 9">
    <name type="scientific">Lactuca virosa</name>
    <dbReference type="NCBI Taxonomy" id="75947"/>
    <lineage>
        <taxon>Eukaryota</taxon>
        <taxon>Viridiplantae</taxon>
        <taxon>Streptophyta</taxon>
        <taxon>Embryophyta</taxon>
        <taxon>Tracheophyta</taxon>
        <taxon>Spermatophyta</taxon>
        <taxon>Magnoliopsida</taxon>
        <taxon>eudicotyledons</taxon>
        <taxon>Gunneridae</taxon>
        <taxon>Pentapetalae</taxon>
        <taxon>asterids</taxon>
        <taxon>campanulids</taxon>
        <taxon>Asterales</taxon>
        <taxon>Asteraceae</taxon>
        <taxon>Cichorioideae</taxon>
        <taxon>Cichorieae</taxon>
        <taxon>Lactucinae</taxon>
        <taxon>Lactuca</taxon>
    </lineage>
</organism>
<evidence type="ECO:0000256" key="4">
    <source>
        <dbReference type="ARBA" id="ARBA00022729"/>
    </source>
</evidence>
<reference evidence="8 9" key="1">
    <citation type="submission" date="2022-01" db="EMBL/GenBank/DDBJ databases">
        <authorList>
            <person name="Xiong W."/>
            <person name="Schranz E."/>
        </authorList>
    </citation>
    <scope>NUCLEOTIDE SEQUENCE [LARGE SCALE GENOMIC DNA]</scope>
</reference>
<feature type="signal peptide" evidence="6">
    <location>
        <begin position="1"/>
        <end position="19"/>
    </location>
</feature>
<dbReference type="AlphaFoldDB" id="A0AAU9P5W9"/>
<evidence type="ECO:0000313" key="8">
    <source>
        <dbReference type="EMBL" id="CAH1445475.1"/>
    </source>
</evidence>
<protein>
    <recommendedName>
        <fullName evidence="7">DUF642 domain-containing protein</fullName>
    </recommendedName>
</protein>
<gene>
    <name evidence="8" type="ORF">LVIROSA_LOCUS31234</name>
</gene>
<feature type="domain" description="DUF642" evidence="7">
    <location>
        <begin position="22"/>
        <end position="182"/>
    </location>
</feature>
<feature type="chain" id="PRO_5044021006" description="DUF642 domain-containing protein" evidence="6">
    <location>
        <begin position="20"/>
        <end position="443"/>
    </location>
</feature>
<keyword evidence="5" id="KW-0325">Glycoprotein</keyword>
<dbReference type="PANTHER" id="PTHR31265:SF28">
    <property type="entry name" value="EMB|CAB87702.1"/>
    <property type="match status" value="1"/>
</dbReference>
<evidence type="ECO:0000256" key="2">
    <source>
        <dbReference type="ARBA" id="ARBA00004613"/>
    </source>
</evidence>
<accession>A0AAU9P5W9</accession>
<keyword evidence="3" id="KW-0964">Secreted</keyword>